<feature type="domain" description="STAS" evidence="6">
    <location>
        <begin position="450"/>
        <end position="549"/>
    </location>
</feature>
<comment type="caution">
    <text evidence="7">The sequence shown here is derived from an EMBL/GenBank/DDBJ whole genome shotgun (WGS) entry which is preliminary data.</text>
</comment>
<dbReference type="AlphaFoldDB" id="A0ABD1ZWX9"/>
<feature type="transmembrane region" description="Helical" evidence="5">
    <location>
        <begin position="282"/>
        <end position="304"/>
    </location>
</feature>
<sequence length="606" mass="67158">MTGMSFEKVIKGRIPLLKWLPLYRGKDALGDLVAGLTVGLTLIPQAIAYAGLAGLSPQYGLYSALIGSFVYIVFGTCKEVNIGPTALISLLTFTYARGIPEYAILLCFLSGCITIIFGILRLGFLVEFVSMPVVAGFTSATSLIIACSQIKGLLGLKIHAESFLDIWKELYNNIGQTRLPDLILSCCCIFVLILLKILKDIKFRNQFLRTFFWFLGTGRNALVVLLCAVASYIFEIRHGAPFLLTGHIDAGLPRVESPSFTITVRNETQTFLDICKHFGSGIIVVPLISIIGNVAIAKAFYFFLARGQTLDATQEMLTLGLCNVIGSFFQSMPITGSFSRSAVNNASGVRTPLGGLYTGILVILALSLLTPYFYYIPKATLSSVIISAVIFMIEINIIRPIWRSSKRDLIPGFITFLACLFAGVELGILIGIAIDLLILIYINARPTMYIEYRNNPIANYVLVRPSAGLLFPAVDYLRIYLTETLNDNKYKKSLKYSKNLKYVVLDCGYIDKIDFTAAQGISTLIKDFKDNDRFLILLRPTTEILQSIQSLINESIVTAKTDVELLTILKEFNEIRCIDSESYAIPDDFKRKTVVDMRDELASTNL</sequence>
<feature type="transmembrane region" description="Helical" evidence="5">
    <location>
        <begin position="381"/>
        <end position="402"/>
    </location>
</feature>
<dbReference type="PROSITE" id="PS50801">
    <property type="entry name" value="STAS"/>
    <property type="match status" value="1"/>
</dbReference>
<evidence type="ECO:0000256" key="5">
    <source>
        <dbReference type="SAM" id="Phobius"/>
    </source>
</evidence>
<dbReference type="GO" id="GO:0016020">
    <property type="term" value="C:membrane"/>
    <property type="evidence" value="ECO:0007669"/>
    <property type="project" value="UniProtKB-SubCell"/>
</dbReference>
<feature type="transmembrane region" description="Helical" evidence="5">
    <location>
        <begin position="316"/>
        <end position="334"/>
    </location>
</feature>
<dbReference type="Proteomes" id="UP001607302">
    <property type="component" value="Unassembled WGS sequence"/>
</dbReference>
<keyword evidence="2 5" id="KW-0812">Transmembrane</keyword>
<feature type="transmembrane region" description="Helical" evidence="5">
    <location>
        <begin position="182"/>
        <end position="198"/>
    </location>
</feature>
<reference evidence="7 8" key="1">
    <citation type="journal article" date="2024" name="Ann. Entomol. Soc. Am.">
        <title>Genomic analyses of the southern and eastern yellowjacket wasps (Hymenoptera: Vespidae) reveal evolutionary signatures of social life.</title>
        <authorList>
            <person name="Catto M.A."/>
            <person name="Caine P.B."/>
            <person name="Orr S.E."/>
            <person name="Hunt B.G."/>
            <person name="Goodisman M.A.D."/>
        </authorList>
    </citation>
    <scope>NUCLEOTIDE SEQUENCE [LARGE SCALE GENOMIC DNA]</scope>
    <source>
        <strain evidence="7">233</strain>
        <tissue evidence="7">Head and thorax</tissue>
    </source>
</reference>
<name>A0ABD1ZWX9_VESSQ</name>
<evidence type="ECO:0000256" key="2">
    <source>
        <dbReference type="ARBA" id="ARBA00022692"/>
    </source>
</evidence>
<evidence type="ECO:0000259" key="6">
    <source>
        <dbReference type="PROSITE" id="PS50801"/>
    </source>
</evidence>
<dbReference type="SUPFAM" id="SSF52091">
    <property type="entry name" value="SpoIIaa-like"/>
    <property type="match status" value="1"/>
</dbReference>
<accession>A0ABD1ZWX9</accession>
<evidence type="ECO:0000256" key="1">
    <source>
        <dbReference type="ARBA" id="ARBA00004141"/>
    </source>
</evidence>
<dbReference type="InterPro" id="IPR011547">
    <property type="entry name" value="SLC26A/SulP_dom"/>
</dbReference>
<feature type="transmembrane region" description="Helical" evidence="5">
    <location>
        <begin position="210"/>
        <end position="234"/>
    </location>
</feature>
<feature type="transmembrane region" description="Helical" evidence="5">
    <location>
        <begin position="32"/>
        <end position="52"/>
    </location>
</feature>
<protein>
    <submittedName>
        <fullName evidence="7">Sodium-independent sulfate anion transporter-like isoform X1</fullName>
    </submittedName>
</protein>
<evidence type="ECO:0000313" key="8">
    <source>
        <dbReference type="Proteomes" id="UP001607302"/>
    </source>
</evidence>
<organism evidence="7 8">
    <name type="scientific">Vespula squamosa</name>
    <name type="common">Southern yellow jacket</name>
    <name type="synonym">Wasp</name>
    <dbReference type="NCBI Taxonomy" id="30214"/>
    <lineage>
        <taxon>Eukaryota</taxon>
        <taxon>Metazoa</taxon>
        <taxon>Ecdysozoa</taxon>
        <taxon>Arthropoda</taxon>
        <taxon>Hexapoda</taxon>
        <taxon>Insecta</taxon>
        <taxon>Pterygota</taxon>
        <taxon>Neoptera</taxon>
        <taxon>Endopterygota</taxon>
        <taxon>Hymenoptera</taxon>
        <taxon>Apocrita</taxon>
        <taxon>Aculeata</taxon>
        <taxon>Vespoidea</taxon>
        <taxon>Vespidae</taxon>
        <taxon>Vespinae</taxon>
        <taxon>Vespula</taxon>
    </lineage>
</organism>
<dbReference type="CDD" id="cd07042">
    <property type="entry name" value="STAS_SulP_like_sulfate_transporter"/>
    <property type="match status" value="1"/>
</dbReference>
<dbReference type="InterPro" id="IPR002645">
    <property type="entry name" value="STAS_dom"/>
</dbReference>
<feature type="transmembrane region" description="Helical" evidence="5">
    <location>
        <begin position="103"/>
        <end position="124"/>
    </location>
</feature>
<keyword evidence="3 5" id="KW-1133">Transmembrane helix</keyword>
<comment type="subcellular location">
    <subcellularLocation>
        <location evidence="1">Membrane</location>
        <topology evidence="1">Multi-pass membrane protein</topology>
    </subcellularLocation>
</comment>
<feature type="transmembrane region" description="Helical" evidence="5">
    <location>
        <begin position="80"/>
        <end position="96"/>
    </location>
</feature>
<dbReference type="EMBL" id="JAUDFV010000164">
    <property type="protein sequence ID" value="KAL2712869.1"/>
    <property type="molecule type" value="Genomic_DNA"/>
</dbReference>
<evidence type="ECO:0000256" key="3">
    <source>
        <dbReference type="ARBA" id="ARBA00022989"/>
    </source>
</evidence>
<evidence type="ECO:0000256" key="4">
    <source>
        <dbReference type="ARBA" id="ARBA00023136"/>
    </source>
</evidence>
<gene>
    <name evidence="7" type="ORF">V1478_017460</name>
</gene>
<keyword evidence="4 5" id="KW-0472">Membrane</keyword>
<feature type="transmembrane region" description="Helical" evidence="5">
    <location>
        <begin position="414"/>
        <end position="442"/>
    </location>
</feature>
<feature type="transmembrane region" description="Helical" evidence="5">
    <location>
        <begin position="354"/>
        <end position="374"/>
    </location>
</feature>
<proteinExistence type="predicted"/>
<evidence type="ECO:0000313" key="7">
    <source>
        <dbReference type="EMBL" id="KAL2712869.1"/>
    </source>
</evidence>
<dbReference type="InterPro" id="IPR001902">
    <property type="entry name" value="SLC26A/SulP_fam"/>
</dbReference>
<dbReference type="InterPro" id="IPR036513">
    <property type="entry name" value="STAS_dom_sf"/>
</dbReference>
<keyword evidence="8" id="KW-1185">Reference proteome</keyword>
<dbReference type="Pfam" id="PF00916">
    <property type="entry name" value="Sulfate_transp"/>
    <property type="match status" value="1"/>
</dbReference>
<dbReference type="Pfam" id="PF01740">
    <property type="entry name" value="STAS"/>
    <property type="match status" value="1"/>
</dbReference>
<dbReference type="PANTHER" id="PTHR11814">
    <property type="entry name" value="SULFATE TRANSPORTER"/>
    <property type="match status" value="1"/>
</dbReference>
<dbReference type="Gene3D" id="3.30.750.24">
    <property type="entry name" value="STAS domain"/>
    <property type="match status" value="1"/>
</dbReference>